<feature type="chain" id="PRO_5012239548" description="Lipoprotein" evidence="1">
    <location>
        <begin position="23"/>
        <end position="186"/>
    </location>
</feature>
<organism evidence="2">
    <name type="scientific">uncultured delta proteobacterium</name>
    <dbReference type="NCBI Taxonomy" id="34034"/>
    <lineage>
        <taxon>Bacteria</taxon>
        <taxon>Deltaproteobacteria</taxon>
        <taxon>environmental samples</taxon>
    </lineage>
</organism>
<sequence>MKIRAFFLALFALACFSLTAPAKTPPVWTMDKPYTNSPLQRATLTGTATFNEVQGQAWLIVSCRPDAGKPEVTLRVDKALAESFPVGKYEGPGGVGEKMRLLRVAMDQGESASTYLASGTRQENNTFQWTFTPPQAEMERWINAPGTLVTLYIRQEDAGAPRLEASFVLPASNADLAALVRPCYKK</sequence>
<feature type="signal peptide" evidence="1">
    <location>
        <begin position="1"/>
        <end position="22"/>
    </location>
</feature>
<reference evidence="2" key="1">
    <citation type="submission" date="2016-04" db="EMBL/GenBank/DDBJ databases">
        <authorList>
            <person name="Evans L.H."/>
            <person name="Alamgir A."/>
            <person name="Owens N."/>
            <person name="Weber N.D."/>
            <person name="Virtaneva K."/>
            <person name="Barbian K."/>
            <person name="Babar A."/>
            <person name="Rosenke K."/>
        </authorList>
    </citation>
    <scope>NUCLEOTIDE SEQUENCE</scope>
    <source>
        <strain evidence="2">86</strain>
    </source>
</reference>
<dbReference type="AlphaFoldDB" id="A0A212KHK3"/>
<proteinExistence type="predicted"/>
<name>A0A212KHK3_9DELT</name>
<dbReference type="PROSITE" id="PS51257">
    <property type="entry name" value="PROKAR_LIPOPROTEIN"/>
    <property type="match status" value="1"/>
</dbReference>
<evidence type="ECO:0008006" key="3">
    <source>
        <dbReference type="Google" id="ProtNLM"/>
    </source>
</evidence>
<gene>
    <name evidence="2" type="ORF">KL86DPRO_70200</name>
</gene>
<dbReference type="EMBL" id="FLUQ01000007">
    <property type="protein sequence ID" value="SBW11183.1"/>
    <property type="molecule type" value="Genomic_DNA"/>
</dbReference>
<keyword evidence="1" id="KW-0732">Signal</keyword>
<accession>A0A212KHK3</accession>
<evidence type="ECO:0000313" key="2">
    <source>
        <dbReference type="EMBL" id="SBW11183.1"/>
    </source>
</evidence>
<evidence type="ECO:0000256" key="1">
    <source>
        <dbReference type="SAM" id="SignalP"/>
    </source>
</evidence>
<protein>
    <recommendedName>
        <fullName evidence="3">Lipoprotein</fullName>
    </recommendedName>
</protein>